<keyword evidence="1" id="KW-0472">Membrane</keyword>
<dbReference type="AlphaFoldDB" id="A0A6P2BX64"/>
<dbReference type="RefSeq" id="WP_145858609.1">
    <property type="nucleotide sequence ID" value="NZ_RPFW01000006.1"/>
</dbReference>
<evidence type="ECO:0000256" key="1">
    <source>
        <dbReference type="SAM" id="Phobius"/>
    </source>
</evidence>
<feature type="transmembrane region" description="Helical" evidence="1">
    <location>
        <begin position="59"/>
        <end position="81"/>
    </location>
</feature>
<accession>A0A6P2BX64</accession>
<keyword evidence="1" id="KW-0812">Transmembrane</keyword>
<evidence type="ECO:0000313" key="3">
    <source>
        <dbReference type="Proteomes" id="UP000460272"/>
    </source>
</evidence>
<organism evidence="2 3">
    <name type="scientific">Trebonia kvetii</name>
    <dbReference type="NCBI Taxonomy" id="2480626"/>
    <lineage>
        <taxon>Bacteria</taxon>
        <taxon>Bacillati</taxon>
        <taxon>Actinomycetota</taxon>
        <taxon>Actinomycetes</taxon>
        <taxon>Streptosporangiales</taxon>
        <taxon>Treboniaceae</taxon>
        <taxon>Trebonia</taxon>
    </lineage>
</organism>
<gene>
    <name evidence="2" type="ORF">EAS64_30365</name>
</gene>
<dbReference type="Proteomes" id="UP000460272">
    <property type="component" value="Unassembled WGS sequence"/>
</dbReference>
<feature type="transmembrane region" description="Helical" evidence="1">
    <location>
        <begin position="29"/>
        <end position="47"/>
    </location>
</feature>
<sequence>MQDQGYGRPPGAGAEPSAGATVIRGRNTGAAVIFGCLTLLFILVLTVSEGSQETTGGRIAAAVFFGVFALISLAGLIAGLVRTSRMEIGRDVIVSRPLASRRAPRRPSASTPQTRVFTFPRHEGDTLRLLPKFTFYARARKPKLIFLGRGGFIPLNGYSPARVQRACEAHGWRFDGNPALAVKDVQDWLHSGLSLDAVQLLTTFGPFPGAAADNEPHTSLEAAVFEDLGDKFTGSGRSNARDAYRRAAGLQRAFAGYAATPDEAAARVAEAVRIEGKLHQR</sequence>
<evidence type="ECO:0000313" key="2">
    <source>
        <dbReference type="EMBL" id="TVZ01763.1"/>
    </source>
</evidence>
<dbReference type="EMBL" id="RPFW01000006">
    <property type="protein sequence ID" value="TVZ01763.1"/>
    <property type="molecule type" value="Genomic_DNA"/>
</dbReference>
<keyword evidence="3" id="KW-1185">Reference proteome</keyword>
<keyword evidence="1" id="KW-1133">Transmembrane helix</keyword>
<reference evidence="2 3" key="1">
    <citation type="submission" date="2018-11" db="EMBL/GenBank/DDBJ databases">
        <title>Trebonia kvetii gen.nov., sp.nov., a novel acidophilic actinobacterium, and proposal of the new actinobacterial family Treboniaceae fam. nov.</title>
        <authorList>
            <person name="Rapoport D."/>
            <person name="Sagova-Mareckova M."/>
            <person name="Sedlacek I."/>
            <person name="Provaznik J."/>
            <person name="Kralova S."/>
            <person name="Pavlinic D."/>
            <person name="Benes V."/>
            <person name="Kopecky J."/>
        </authorList>
    </citation>
    <scope>NUCLEOTIDE SEQUENCE [LARGE SCALE GENOMIC DNA]</scope>
    <source>
        <strain evidence="2 3">15Tr583</strain>
    </source>
</reference>
<comment type="caution">
    <text evidence="2">The sequence shown here is derived from an EMBL/GenBank/DDBJ whole genome shotgun (WGS) entry which is preliminary data.</text>
</comment>
<name>A0A6P2BX64_9ACTN</name>
<proteinExistence type="predicted"/>
<protein>
    <submittedName>
        <fullName evidence="2">Uncharacterized protein</fullName>
    </submittedName>
</protein>